<sequence length="51" mass="5616">MIIRDAALLACVQQGGSCRLKRELGFTDLYQKIGMSSEQIVCLRAVNQISS</sequence>
<evidence type="ECO:0000313" key="2">
    <source>
        <dbReference type="Proteomes" id="UP001596166"/>
    </source>
</evidence>
<reference evidence="2" key="1">
    <citation type="journal article" date="2019" name="Int. J. Syst. Evol. Microbiol.">
        <title>The Global Catalogue of Microorganisms (GCM) 10K type strain sequencing project: providing services to taxonomists for standard genome sequencing and annotation.</title>
        <authorList>
            <consortium name="The Broad Institute Genomics Platform"/>
            <consortium name="The Broad Institute Genome Sequencing Center for Infectious Disease"/>
            <person name="Wu L."/>
            <person name="Ma J."/>
        </authorList>
    </citation>
    <scope>NUCLEOTIDE SEQUENCE [LARGE SCALE GENOMIC DNA]</scope>
    <source>
        <strain evidence="2">CCUG 58760</strain>
    </source>
</reference>
<gene>
    <name evidence="1" type="ORF">ACFPMG_11360</name>
</gene>
<comment type="caution">
    <text evidence="1">The sequence shown here is derived from an EMBL/GenBank/DDBJ whole genome shotgun (WGS) entry which is preliminary data.</text>
</comment>
<protein>
    <submittedName>
        <fullName evidence="1">Uncharacterized protein</fullName>
    </submittedName>
</protein>
<evidence type="ECO:0000313" key="1">
    <source>
        <dbReference type="EMBL" id="MFC5355606.1"/>
    </source>
</evidence>
<organism evidence="1 2">
    <name type="scientific">Azospirillum himalayense</name>
    <dbReference type="NCBI Taxonomy" id="654847"/>
    <lineage>
        <taxon>Bacteria</taxon>
        <taxon>Pseudomonadati</taxon>
        <taxon>Pseudomonadota</taxon>
        <taxon>Alphaproteobacteria</taxon>
        <taxon>Rhodospirillales</taxon>
        <taxon>Azospirillaceae</taxon>
        <taxon>Azospirillum</taxon>
    </lineage>
</organism>
<dbReference type="Proteomes" id="UP001596166">
    <property type="component" value="Unassembled WGS sequence"/>
</dbReference>
<proteinExistence type="predicted"/>
<dbReference type="EMBL" id="JBHSLC010000017">
    <property type="protein sequence ID" value="MFC5355606.1"/>
    <property type="molecule type" value="Genomic_DNA"/>
</dbReference>
<dbReference type="RefSeq" id="WP_376995237.1">
    <property type="nucleotide sequence ID" value="NZ_JBHSLC010000017.1"/>
</dbReference>
<accession>A0ABW0G4R5</accession>
<keyword evidence="2" id="KW-1185">Reference proteome</keyword>
<name>A0ABW0G4R5_9PROT</name>